<dbReference type="InterPro" id="IPR015424">
    <property type="entry name" value="PyrdxlP-dep_Trfase"/>
</dbReference>
<evidence type="ECO:0000313" key="11">
    <source>
        <dbReference type="Proteomes" id="UP001153636"/>
    </source>
</evidence>
<dbReference type="EC" id="4.4.1.1" evidence="4"/>
<dbReference type="Gene3D" id="3.40.640.10">
    <property type="entry name" value="Type I PLP-dependent aspartate aminotransferase-like (Major domain)"/>
    <property type="match status" value="1"/>
</dbReference>
<accession>A0A9P0CIG1</accession>
<comment type="similarity">
    <text evidence="3 9">Belongs to the trans-sulfuration enzymes family.</text>
</comment>
<evidence type="ECO:0000256" key="5">
    <source>
        <dbReference type="ARBA" id="ARBA00022898"/>
    </source>
</evidence>
<dbReference type="PROSITE" id="PS00868">
    <property type="entry name" value="CYS_MET_METAB_PP"/>
    <property type="match status" value="1"/>
</dbReference>
<evidence type="ECO:0000313" key="10">
    <source>
        <dbReference type="EMBL" id="CAH1099774.1"/>
    </source>
</evidence>
<comment type="pathway">
    <text evidence="2">Amino-acid biosynthesis; L-cysteine biosynthesis; L-cysteine from L-homocysteine and L-serine: step 2/2.</text>
</comment>
<dbReference type="InterPro" id="IPR015422">
    <property type="entry name" value="PyrdxlP-dep_Trfase_small"/>
</dbReference>
<dbReference type="Gene3D" id="3.90.1150.10">
    <property type="entry name" value="Aspartate Aminotransferase, domain 1"/>
    <property type="match status" value="1"/>
</dbReference>
<evidence type="ECO:0000256" key="3">
    <source>
        <dbReference type="ARBA" id="ARBA00009077"/>
    </source>
</evidence>
<dbReference type="Pfam" id="PF01053">
    <property type="entry name" value="Cys_Met_Meta_PP"/>
    <property type="match status" value="1"/>
</dbReference>
<protein>
    <recommendedName>
        <fullName evidence="4">cystathionine gamma-lyase</fullName>
        <ecNumber evidence="4">4.4.1.1</ecNumber>
    </recommendedName>
    <alternativeName>
        <fullName evidence="7">Gamma-cystathionase</fullName>
    </alternativeName>
</protein>
<dbReference type="Proteomes" id="UP001153636">
    <property type="component" value="Chromosome 1"/>
</dbReference>
<dbReference type="EMBL" id="OV651813">
    <property type="protein sequence ID" value="CAH1099774.1"/>
    <property type="molecule type" value="Genomic_DNA"/>
</dbReference>
<name>A0A9P0CIG1_9CUCU</name>
<keyword evidence="11" id="KW-1185">Reference proteome</keyword>
<dbReference type="InterPro" id="IPR015421">
    <property type="entry name" value="PyrdxlP-dep_Trfase_major"/>
</dbReference>
<dbReference type="CDD" id="cd00614">
    <property type="entry name" value="CGS_like"/>
    <property type="match status" value="1"/>
</dbReference>
<reference evidence="10" key="1">
    <citation type="submission" date="2022-01" db="EMBL/GenBank/DDBJ databases">
        <authorList>
            <person name="King R."/>
        </authorList>
    </citation>
    <scope>NUCLEOTIDE SEQUENCE</scope>
</reference>
<evidence type="ECO:0000256" key="6">
    <source>
        <dbReference type="ARBA" id="ARBA00023192"/>
    </source>
</evidence>
<dbReference type="PANTHER" id="PTHR11808:SF15">
    <property type="entry name" value="CYSTATHIONINE GAMMA-LYASE"/>
    <property type="match status" value="1"/>
</dbReference>
<dbReference type="GO" id="GO:0004123">
    <property type="term" value="F:cystathionine gamma-lyase activity"/>
    <property type="evidence" value="ECO:0007669"/>
    <property type="project" value="TreeGrafter"/>
</dbReference>
<dbReference type="AlphaFoldDB" id="A0A9P0CIG1"/>
<proteinExistence type="inferred from homology"/>
<keyword evidence="5 8" id="KW-0663">Pyridoxal phosphate</keyword>
<evidence type="ECO:0000256" key="8">
    <source>
        <dbReference type="PIRSR" id="PIRSR001434-2"/>
    </source>
</evidence>
<dbReference type="GO" id="GO:0019346">
    <property type="term" value="P:transsulfuration"/>
    <property type="evidence" value="ECO:0007669"/>
    <property type="project" value="InterPro"/>
</dbReference>
<evidence type="ECO:0000256" key="7">
    <source>
        <dbReference type="ARBA" id="ARBA00029853"/>
    </source>
</evidence>
<organism evidence="10 11">
    <name type="scientific">Psylliodes chrysocephalus</name>
    <dbReference type="NCBI Taxonomy" id="3402493"/>
    <lineage>
        <taxon>Eukaryota</taxon>
        <taxon>Metazoa</taxon>
        <taxon>Ecdysozoa</taxon>
        <taxon>Arthropoda</taxon>
        <taxon>Hexapoda</taxon>
        <taxon>Insecta</taxon>
        <taxon>Pterygota</taxon>
        <taxon>Neoptera</taxon>
        <taxon>Endopterygota</taxon>
        <taxon>Coleoptera</taxon>
        <taxon>Polyphaga</taxon>
        <taxon>Cucujiformia</taxon>
        <taxon>Chrysomeloidea</taxon>
        <taxon>Chrysomelidae</taxon>
        <taxon>Galerucinae</taxon>
        <taxon>Alticini</taxon>
        <taxon>Psylliodes</taxon>
    </lineage>
</organism>
<gene>
    <name evidence="10" type="ORF">PSYICH_LOCUS1397</name>
</gene>
<dbReference type="FunFam" id="3.40.640.10:FF:000009">
    <property type="entry name" value="Cystathionine gamma-synthase homolog"/>
    <property type="match status" value="1"/>
</dbReference>
<dbReference type="InterPro" id="IPR054542">
    <property type="entry name" value="Cys_met_metab_PP"/>
</dbReference>
<dbReference type="FunFam" id="3.90.1150.10:FF:000008">
    <property type="entry name" value="Cystathionine gamma-synthase"/>
    <property type="match status" value="1"/>
</dbReference>
<dbReference type="PIRSF" id="PIRSF001434">
    <property type="entry name" value="CGS"/>
    <property type="match status" value="1"/>
</dbReference>
<dbReference type="GO" id="GO:0019343">
    <property type="term" value="P:cysteine biosynthetic process via cystathionine"/>
    <property type="evidence" value="ECO:0007669"/>
    <property type="project" value="TreeGrafter"/>
</dbReference>
<dbReference type="SUPFAM" id="SSF53383">
    <property type="entry name" value="PLP-dependent transferases"/>
    <property type="match status" value="1"/>
</dbReference>
<evidence type="ECO:0000256" key="1">
    <source>
        <dbReference type="ARBA" id="ARBA00001933"/>
    </source>
</evidence>
<evidence type="ECO:0000256" key="2">
    <source>
        <dbReference type="ARBA" id="ARBA00005038"/>
    </source>
</evidence>
<dbReference type="GO" id="GO:0005737">
    <property type="term" value="C:cytoplasm"/>
    <property type="evidence" value="ECO:0007669"/>
    <property type="project" value="TreeGrafter"/>
</dbReference>
<sequence>MAQVNGHSHNQDDGYLPYPKGFATSAIHHSQEPEQWDSMAVVAPLVSSTTFKQHGPANFKQYEYGRSGNPTRNVLENVLAKLDNASYGLTFSSGLGAITAIAGLLKSGDNIIVGDDVYGGTNRLFNKVFSNFNIEVTLIDLVDISNLEKAIRPNTKLIWVETPTNPTLKVVDVRAASAIAKKHNIIMAVDNTFLTPYLQRPLDLGADLAVYSLTKYMNGHSDVIMGSISTNDHALYEKLKFMQNAMGIIPSPFDCYQVNRSLKTLALRMKQHRTGGMVVAKYLETHPRVEKVLHPGLPSHPQHALFKKETSGHSGVFSFVLKGNLDDSKKFLSSLKVFTLAESLGGYESLAELPSIMTHASVPPELRKTLGITDSLIRLSVGLEDVEDLIGDLEQAFQKIK</sequence>
<keyword evidence="6" id="KW-0198">Cysteine biosynthesis</keyword>
<comment type="cofactor">
    <cofactor evidence="1 9">
        <name>pyridoxal 5'-phosphate</name>
        <dbReference type="ChEBI" id="CHEBI:597326"/>
    </cofactor>
</comment>
<dbReference type="OrthoDB" id="3512640at2759"/>
<dbReference type="InterPro" id="IPR000277">
    <property type="entry name" value="Cys/Met-Metab_PyrdxlP-dep_enz"/>
</dbReference>
<evidence type="ECO:0000256" key="9">
    <source>
        <dbReference type="RuleBase" id="RU362118"/>
    </source>
</evidence>
<dbReference type="GO" id="GO:0030170">
    <property type="term" value="F:pyridoxal phosphate binding"/>
    <property type="evidence" value="ECO:0007669"/>
    <property type="project" value="InterPro"/>
</dbReference>
<keyword evidence="6" id="KW-0028">Amino-acid biosynthesis</keyword>
<dbReference type="PANTHER" id="PTHR11808">
    <property type="entry name" value="TRANS-SULFURATION ENZYME FAMILY MEMBER"/>
    <property type="match status" value="1"/>
</dbReference>
<evidence type="ECO:0000256" key="4">
    <source>
        <dbReference type="ARBA" id="ARBA00012085"/>
    </source>
</evidence>
<feature type="modified residue" description="N6-(pyridoxal phosphate)lysine" evidence="8">
    <location>
        <position position="215"/>
    </location>
</feature>